<dbReference type="InterPro" id="IPR011834">
    <property type="entry name" value="Agluc_phsphrylas"/>
</dbReference>
<protein>
    <recommendedName>
        <fullName evidence="4">glycogen phosphorylase</fullName>
        <ecNumber evidence="4">2.4.1.1</ecNumber>
    </recommendedName>
</protein>
<dbReference type="PROSITE" id="PS00102">
    <property type="entry name" value="PHOSPHORYLASE"/>
    <property type="match status" value="1"/>
</dbReference>
<keyword evidence="6" id="KW-0808">Transferase</keyword>
<evidence type="ECO:0000256" key="5">
    <source>
        <dbReference type="ARBA" id="ARBA00022676"/>
    </source>
</evidence>
<dbReference type="InterPro" id="IPR000811">
    <property type="entry name" value="Glyco_trans_35"/>
</dbReference>
<dbReference type="SUPFAM" id="SSF53756">
    <property type="entry name" value="UDP-Glycosyltransferase/glycogen phosphorylase"/>
    <property type="match status" value="1"/>
</dbReference>
<organism evidence="10 11">
    <name type="scientific">Candidatus Nomurabacteria bacterium GW2011_GWA1_35_8</name>
    <dbReference type="NCBI Taxonomy" id="1618727"/>
    <lineage>
        <taxon>Bacteria</taxon>
        <taxon>Candidatus Nomuraibacteriota</taxon>
    </lineage>
</organism>
<comment type="caution">
    <text evidence="10">The sequence shown here is derived from an EMBL/GenBank/DDBJ whole genome shotgun (WGS) entry which is preliminary data.</text>
</comment>
<dbReference type="NCBIfam" id="TIGR02094">
    <property type="entry name" value="more_P_ylases"/>
    <property type="match status" value="1"/>
</dbReference>
<sequence>MENNDNYSNWFLEFKKTEEYKAFAKNPVAYFCAEYALDSSLPTYAGGLGILAGDYVREAAMRGFPLLSVGLRYQKAQSVLSSKKQEAKNKLKTVIDKNNQEIIVSVPIGKRIVKAKAWLWEEDEAKVFLLDTDITENDPKDREISKCLYDENRDNRLKQEILLGLGGFRLLALLGYHASVYHLNEGHSAFLTLELVRHEMKHQRVNFRDACEFAKKHIIFTNHTLVPAGQEVFSSDKISSFIELCAEEICLNNKDITTLGAWESDSNIFSMTTLSFKLSTKSNAVSKLHAEKSKKIWPNQIIDFITNGINVKKWDKIVDTSIKNIWERHLENKRKLLTLVKEEVGEIWNETDLIFVWARRLVEYKQPLLFLDNIEKIIEISRNSPVPIRIIFSGPTGGNESPLVATIKKIIEEKLKGIAIFVPNYSTEIAEILTAGADVWLNTPLVGFEACGTSGMKAGLNGGLSLSTRDGWGYEVTPDEVGWVVNDSQNGEEMRSVVERNIIPLYFDHLKNPKDSVWVKKMEKVRSLIIDNFSTSRVLKEYIEKLYIPTLKQKHIHKID</sequence>
<evidence type="ECO:0000256" key="2">
    <source>
        <dbReference type="ARBA" id="ARBA00001933"/>
    </source>
</evidence>
<dbReference type="GO" id="GO:0030170">
    <property type="term" value="F:pyridoxal phosphate binding"/>
    <property type="evidence" value="ECO:0007669"/>
    <property type="project" value="InterPro"/>
</dbReference>
<accession>A0A0G0CWN4</accession>
<dbReference type="Gene3D" id="3.40.50.2000">
    <property type="entry name" value="Glycogen Phosphorylase B"/>
    <property type="match status" value="2"/>
</dbReference>
<dbReference type="GO" id="GO:0008184">
    <property type="term" value="F:glycogen phosphorylase activity"/>
    <property type="evidence" value="ECO:0007669"/>
    <property type="project" value="InterPro"/>
</dbReference>
<comment type="catalytic activity">
    <reaction evidence="1">
        <text>[(1-&gt;4)-alpha-D-glucosyl](n) + phosphate = [(1-&gt;4)-alpha-D-glucosyl](n-1) + alpha-D-glucose 1-phosphate</text>
        <dbReference type="Rhea" id="RHEA:41732"/>
        <dbReference type="Rhea" id="RHEA-COMP:9584"/>
        <dbReference type="Rhea" id="RHEA-COMP:9586"/>
        <dbReference type="ChEBI" id="CHEBI:15444"/>
        <dbReference type="ChEBI" id="CHEBI:43474"/>
        <dbReference type="ChEBI" id="CHEBI:58601"/>
        <dbReference type="EC" id="2.4.1.1"/>
    </reaction>
</comment>
<dbReference type="AlphaFoldDB" id="A0A0G0CWN4"/>
<dbReference type="PANTHER" id="PTHR42655">
    <property type="entry name" value="GLYCOGEN PHOSPHORYLASE"/>
    <property type="match status" value="1"/>
</dbReference>
<comment type="function">
    <text evidence="9">Phosphorylase is an important allosteric enzyme in carbohydrate metabolism. Enzymes from different sources differ in their regulatory mechanisms and in their natural substrates. However, all known phosphorylases share catalytic and structural properties.</text>
</comment>
<evidence type="ECO:0000256" key="4">
    <source>
        <dbReference type="ARBA" id="ARBA00012591"/>
    </source>
</evidence>
<dbReference type="EMBL" id="LBQW01000016">
    <property type="protein sequence ID" value="KKP85483.1"/>
    <property type="molecule type" value="Genomic_DNA"/>
</dbReference>
<comment type="similarity">
    <text evidence="3">Belongs to the glycogen phosphorylase family.</text>
</comment>
<gene>
    <name evidence="10" type="ORF">UR88_C0016G0003</name>
</gene>
<dbReference type="Proteomes" id="UP000186383">
    <property type="component" value="Unassembled WGS sequence"/>
</dbReference>
<name>A0A0G0CWN4_9BACT</name>
<evidence type="ECO:0000256" key="6">
    <source>
        <dbReference type="ARBA" id="ARBA00022679"/>
    </source>
</evidence>
<evidence type="ECO:0000256" key="1">
    <source>
        <dbReference type="ARBA" id="ARBA00001275"/>
    </source>
</evidence>
<evidence type="ECO:0000313" key="11">
    <source>
        <dbReference type="Proteomes" id="UP000186383"/>
    </source>
</evidence>
<dbReference type="EC" id="2.4.1.1" evidence="4"/>
<evidence type="ECO:0000256" key="3">
    <source>
        <dbReference type="ARBA" id="ARBA00006047"/>
    </source>
</evidence>
<dbReference type="InterPro" id="IPR035090">
    <property type="entry name" value="Pyridoxal_P_attach_site"/>
</dbReference>
<dbReference type="InterPro" id="IPR052182">
    <property type="entry name" value="Glycogen/Maltodextrin_Phosph"/>
</dbReference>
<comment type="cofactor">
    <cofactor evidence="2">
        <name>pyridoxal 5'-phosphate</name>
        <dbReference type="ChEBI" id="CHEBI:597326"/>
    </cofactor>
</comment>
<evidence type="ECO:0000256" key="8">
    <source>
        <dbReference type="ARBA" id="ARBA00023277"/>
    </source>
</evidence>
<dbReference type="GO" id="GO:0005975">
    <property type="term" value="P:carbohydrate metabolic process"/>
    <property type="evidence" value="ECO:0007669"/>
    <property type="project" value="InterPro"/>
</dbReference>
<evidence type="ECO:0000256" key="9">
    <source>
        <dbReference type="ARBA" id="ARBA00025174"/>
    </source>
</evidence>
<keyword evidence="5" id="KW-0328">Glycosyltransferase</keyword>
<keyword evidence="8" id="KW-0119">Carbohydrate metabolism</keyword>
<dbReference type="PANTHER" id="PTHR42655:SF1">
    <property type="entry name" value="GLYCOGEN PHOSPHORYLASE"/>
    <property type="match status" value="1"/>
</dbReference>
<dbReference type="Pfam" id="PF00343">
    <property type="entry name" value="Phosphorylase"/>
    <property type="match status" value="2"/>
</dbReference>
<reference evidence="10 11" key="1">
    <citation type="journal article" date="2015" name="Nature">
        <title>rRNA introns, odd ribosomes, and small enigmatic genomes across a large radiation of phyla.</title>
        <authorList>
            <person name="Brown C.T."/>
            <person name="Hug L.A."/>
            <person name="Thomas B.C."/>
            <person name="Sharon I."/>
            <person name="Castelle C.J."/>
            <person name="Singh A."/>
            <person name="Wilkins M.J."/>
            <person name="Williams K.H."/>
            <person name="Banfield J.F."/>
        </authorList>
    </citation>
    <scope>NUCLEOTIDE SEQUENCE [LARGE SCALE GENOMIC DNA]</scope>
</reference>
<evidence type="ECO:0000256" key="7">
    <source>
        <dbReference type="ARBA" id="ARBA00022898"/>
    </source>
</evidence>
<keyword evidence="7" id="KW-0663">Pyridoxal phosphate</keyword>
<dbReference type="PATRIC" id="fig|1618727.3.peg.278"/>
<proteinExistence type="inferred from homology"/>
<evidence type="ECO:0000313" key="10">
    <source>
        <dbReference type="EMBL" id="KKP85483.1"/>
    </source>
</evidence>